<feature type="region of interest" description="Disordered" evidence="2">
    <location>
        <begin position="269"/>
        <end position="349"/>
    </location>
</feature>
<feature type="coiled-coil region" evidence="1">
    <location>
        <begin position="58"/>
        <end position="85"/>
    </location>
</feature>
<evidence type="ECO:0000313" key="3">
    <source>
        <dbReference type="EMBL" id="KAJ7760283.1"/>
    </source>
</evidence>
<proteinExistence type="predicted"/>
<dbReference type="Proteomes" id="UP001215280">
    <property type="component" value="Unassembled WGS sequence"/>
</dbReference>
<feature type="region of interest" description="Disordered" evidence="2">
    <location>
        <begin position="94"/>
        <end position="115"/>
    </location>
</feature>
<feature type="compositionally biased region" description="Low complexity" evidence="2">
    <location>
        <begin position="287"/>
        <end position="315"/>
    </location>
</feature>
<name>A0AAD7JA07_9AGAR</name>
<feature type="region of interest" description="Disordered" evidence="2">
    <location>
        <begin position="1"/>
        <end position="31"/>
    </location>
</feature>
<feature type="compositionally biased region" description="Basic residues" evidence="2">
    <location>
        <begin position="316"/>
        <end position="325"/>
    </location>
</feature>
<feature type="region of interest" description="Disordered" evidence="2">
    <location>
        <begin position="135"/>
        <end position="166"/>
    </location>
</feature>
<reference evidence="3" key="1">
    <citation type="submission" date="2023-03" db="EMBL/GenBank/DDBJ databases">
        <title>Massive genome expansion in bonnet fungi (Mycena s.s.) driven by repeated elements and novel gene families across ecological guilds.</title>
        <authorList>
            <consortium name="Lawrence Berkeley National Laboratory"/>
            <person name="Harder C.B."/>
            <person name="Miyauchi S."/>
            <person name="Viragh M."/>
            <person name="Kuo A."/>
            <person name="Thoen E."/>
            <person name="Andreopoulos B."/>
            <person name="Lu D."/>
            <person name="Skrede I."/>
            <person name="Drula E."/>
            <person name="Henrissat B."/>
            <person name="Morin E."/>
            <person name="Kohler A."/>
            <person name="Barry K."/>
            <person name="LaButti K."/>
            <person name="Morin E."/>
            <person name="Salamov A."/>
            <person name="Lipzen A."/>
            <person name="Mereny Z."/>
            <person name="Hegedus B."/>
            <person name="Baldrian P."/>
            <person name="Stursova M."/>
            <person name="Weitz H."/>
            <person name="Taylor A."/>
            <person name="Grigoriev I.V."/>
            <person name="Nagy L.G."/>
            <person name="Martin F."/>
            <person name="Kauserud H."/>
        </authorList>
    </citation>
    <scope>NUCLEOTIDE SEQUENCE</scope>
    <source>
        <strain evidence="3">CBHHK188m</strain>
    </source>
</reference>
<protein>
    <submittedName>
        <fullName evidence="3">Uncharacterized protein</fullName>
    </submittedName>
</protein>
<evidence type="ECO:0000256" key="2">
    <source>
        <dbReference type="SAM" id="MobiDB-lite"/>
    </source>
</evidence>
<feature type="compositionally biased region" description="Acidic residues" evidence="2">
    <location>
        <begin position="331"/>
        <end position="349"/>
    </location>
</feature>
<accession>A0AAD7JA07</accession>
<gene>
    <name evidence="3" type="ORF">DFH07DRAFT_957663</name>
</gene>
<dbReference type="AlphaFoldDB" id="A0AAD7JA07"/>
<evidence type="ECO:0000256" key="1">
    <source>
        <dbReference type="SAM" id="Coils"/>
    </source>
</evidence>
<organism evidence="3 4">
    <name type="scientific">Mycena maculata</name>
    <dbReference type="NCBI Taxonomy" id="230809"/>
    <lineage>
        <taxon>Eukaryota</taxon>
        <taxon>Fungi</taxon>
        <taxon>Dikarya</taxon>
        <taxon>Basidiomycota</taxon>
        <taxon>Agaricomycotina</taxon>
        <taxon>Agaricomycetes</taxon>
        <taxon>Agaricomycetidae</taxon>
        <taxon>Agaricales</taxon>
        <taxon>Marasmiineae</taxon>
        <taxon>Mycenaceae</taxon>
        <taxon>Mycena</taxon>
    </lineage>
</organism>
<dbReference type="EMBL" id="JARJLG010000049">
    <property type="protein sequence ID" value="KAJ7760283.1"/>
    <property type="molecule type" value="Genomic_DNA"/>
</dbReference>
<evidence type="ECO:0000313" key="4">
    <source>
        <dbReference type="Proteomes" id="UP001215280"/>
    </source>
</evidence>
<comment type="caution">
    <text evidence="3">The sequence shown here is derived from an EMBL/GenBank/DDBJ whole genome shotgun (WGS) entry which is preliminary data.</text>
</comment>
<sequence length="349" mass="38173">MAAVPRPSRHHEPAAPVTDPDKENQGTVSTVKSGTKLDALAEVLEKKYNIEGCNTADIIYARQENDAAQAKIAAQEAELVELKRRIASMAGVSEPVHDNRPKTPAEGPIDDEEGPDAALARENAELKRQLAEMRAGAGAGGNGVPKGPAEGSIARPPGSAGTNFNIRDSMGLGRTVKDGEQYRAILRNMRDLTLQAGINWESPWAQIPSEQKAKLFAVERERHPILKRFHNDWATEEIVKQYIKNRRNNAYRHNWLEVPEKYKYLKSNAAQRDPSGPRGRQNKVAKVKVAAAKHSQQQKKPQASKQKSSATSGKVSSKKKAKGKGRAVVPSDDEDVEMPEVSAGEDDSD</sequence>
<keyword evidence="4" id="KW-1185">Reference proteome</keyword>
<keyword evidence="1" id="KW-0175">Coiled coil</keyword>